<comment type="subcellular location">
    <subcellularLocation>
        <location evidence="2">Cytoplasm</location>
    </subcellularLocation>
    <subcellularLocation>
        <location evidence="1">Nucleus</location>
    </subcellularLocation>
</comment>
<evidence type="ECO:0008006" key="12">
    <source>
        <dbReference type="Google" id="ProtNLM"/>
    </source>
</evidence>
<evidence type="ECO:0000256" key="7">
    <source>
        <dbReference type="SAM" id="MobiDB-lite"/>
    </source>
</evidence>
<evidence type="ECO:0000313" key="11">
    <source>
        <dbReference type="Proteomes" id="UP001443914"/>
    </source>
</evidence>
<feature type="domain" description="Cyclin-D1-binding protein 1-like C-terminal" evidence="9">
    <location>
        <begin position="212"/>
        <end position="313"/>
    </location>
</feature>
<dbReference type="Pfam" id="PF20936">
    <property type="entry name" value="GCIP_C"/>
    <property type="match status" value="1"/>
</dbReference>
<evidence type="ECO:0000256" key="6">
    <source>
        <dbReference type="ARBA" id="ARBA00023306"/>
    </source>
</evidence>
<sequence length="373" mass="40780">MGKADMERLNIKLSTFMSDIHDTLQILDQTPASSLQKGSWVDVINMGEQLSKQATVAGMLFTEERTEVKHLEENMGTYFNVLQGLLLHAYGSTVGAGPTLTSNIHASIKQAVDCSFMLWRESVSYYGSRTNELKLKVPQRVGTVWEACSALKKTPATNIVAIGRAMTQVAVSMKDVLREMKELQPCSSDEKSETESQNLEESISAAENDDGDDDDDFGKDLTPEEMKIANLAIQIVSEIVLVIKELIRSITLLLKTESFNENDSVESLEKLLKLSRDMGAQVDELGACLYPPQEHSAISTACEKISNLADEMSKILGSIKGLTDAFSKSCNALEKALEMLRAELSEDSAVEAIPQNSSSLDVVAAMQDLSVQG</sequence>
<dbReference type="Proteomes" id="UP001443914">
    <property type="component" value="Unassembled WGS sequence"/>
</dbReference>
<evidence type="ECO:0000256" key="3">
    <source>
        <dbReference type="ARBA" id="ARBA00008940"/>
    </source>
</evidence>
<dbReference type="InterPro" id="IPR049317">
    <property type="entry name" value="GCIP-like_N"/>
</dbReference>
<dbReference type="EMBL" id="JBDFQZ010000002">
    <property type="protein sequence ID" value="KAK9750346.1"/>
    <property type="molecule type" value="Genomic_DNA"/>
</dbReference>
<keyword evidence="6" id="KW-0131">Cell cycle</keyword>
<keyword evidence="4" id="KW-0963">Cytoplasm</keyword>
<evidence type="ECO:0000256" key="5">
    <source>
        <dbReference type="ARBA" id="ARBA00023242"/>
    </source>
</evidence>
<feature type="region of interest" description="Disordered" evidence="7">
    <location>
        <begin position="183"/>
        <end position="221"/>
    </location>
</feature>
<reference evidence="10" key="1">
    <citation type="submission" date="2024-03" db="EMBL/GenBank/DDBJ databases">
        <title>WGS assembly of Saponaria officinalis var. Norfolk2.</title>
        <authorList>
            <person name="Jenkins J."/>
            <person name="Shu S."/>
            <person name="Grimwood J."/>
            <person name="Barry K."/>
            <person name="Goodstein D."/>
            <person name="Schmutz J."/>
            <person name="Leebens-Mack J."/>
            <person name="Osbourn A."/>
        </authorList>
    </citation>
    <scope>NUCLEOTIDE SEQUENCE [LARGE SCALE GENOMIC DNA]</scope>
    <source>
        <strain evidence="10">JIC</strain>
    </source>
</reference>
<dbReference type="PANTHER" id="PTHR15492:SF1">
    <property type="entry name" value="CYCLIN-D1-BINDING PROTEIN 1"/>
    <property type="match status" value="1"/>
</dbReference>
<organism evidence="10 11">
    <name type="scientific">Saponaria officinalis</name>
    <name type="common">Common soapwort</name>
    <name type="synonym">Lychnis saponaria</name>
    <dbReference type="NCBI Taxonomy" id="3572"/>
    <lineage>
        <taxon>Eukaryota</taxon>
        <taxon>Viridiplantae</taxon>
        <taxon>Streptophyta</taxon>
        <taxon>Embryophyta</taxon>
        <taxon>Tracheophyta</taxon>
        <taxon>Spermatophyta</taxon>
        <taxon>Magnoliopsida</taxon>
        <taxon>eudicotyledons</taxon>
        <taxon>Gunneridae</taxon>
        <taxon>Pentapetalae</taxon>
        <taxon>Caryophyllales</taxon>
        <taxon>Caryophyllaceae</taxon>
        <taxon>Caryophylleae</taxon>
        <taxon>Saponaria</taxon>
    </lineage>
</organism>
<dbReference type="GO" id="GO:0005737">
    <property type="term" value="C:cytoplasm"/>
    <property type="evidence" value="ECO:0007669"/>
    <property type="project" value="UniProtKB-SubCell"/>
</dbReference>
<evidence type="ECO:0000256" key="2">
    <source>
        <dbReference type="ARBA" id="ARBA00004496"/>
    </source>
</evidence>
<dbReference type="InterPro" id="IPR026907">
    <property type="entry name" value="GCIP-like"/>
</dbReference>
<keyword evidence="11" id="KW-1185">Reference proteome</keyword>
<evidence type="ECO:0000259" key="9">
    <source>
        <dbReference type="Pfam" id="PF20936"/>
    </source>
</evidence>
<evidence type="ECO:0000259" key="8">
    <source>
        <dbReference type="Pfam" id="PF13324"/>
    </source>
</evidence>
<dbReference type="Gene3D" id="1.20.1410.10">
    <property type="entry name" value="I/LWEQ domain"/>
    <property type="match status" value="1"/>
</dbReference>
<keyword evidence="5" id="KW-0539">Nucleus</keyword>
<comment type="caution">
    <text evidence="10">The sequence shown here is derived from an EMBL/GenBank/DDBJ whole genome shotgun (WGS) entry which is preliminary data.</text>
</comment>
<protein>
    <recommendedName>
        <fullName evidence="12">Cyclin-D1-binding protein 1</fullName>
    </recommendedName>
</protein>
<evidence type="ECO:0000256" key="1">
    <source>
        <dbReference type="ARBA" id="ARBA00004123"/>
    </source>
</evidence>
<dbReference type="AlphaFoldDB" id="A0AAW1MS35"/>
<proteinExistence type="inferred from homology"/>
<gene>
    <name evidence="10" type="ORF">RND81_02G189600</name>
</gene>
<accession>A0AAW1MS35</accession>
<dbReference type="Pfam" id="PF13324">
    <property type="entry name" value="GCIP_N"/>
    <property type="match status" value="1"/>
</dbReference>
<dbReference type="GO" id="GO:0005634">
    <property type="term" value="C:nucleus"/>
    <property type="evidence" value="ECO:0007669"/>
    <property type="project" value="UniProtKB-SubCell"/>
</dbReference>
<dbReference type="PANTHER" id="PTHR15492">
    <property type="entry name" value="CYCLIN D1-BINDING PROTEIN 1"/>
    <property type="match status" value="1"/>
</dbReference>
<evidence type="ECO:0000256" key="4">
    <source>
        <dbReference type="ARBA" id="ARBA00022490"/>
    </source>
</evidence>
<feature type="compositionally biased region" description="Basic and acidic residues" evidence="7">
    <location>
        <begin position="183"/>
        <end position="194"/>
    </location>
</feature>
<name>A0AAW1MS35_SAPOF</name>
<comment type="similarity">
    <text evidence="3">Belongs to the CCNDBP1 family.</text>
</comment>
<dbReference type="InterPro" id="IPR049318">
    <property type="entry name" value="GCIP_C"/>
</dbReference>
<feature type="compositionally biased region" description="Acidic residues" evidence="7">
    <location>
        <begin position="207"/>
        <end position="217"/>
    </location>
</feature>
<evidence type="ECO:0000313" key="10">
    <source>
        <dbReference type="EMBL" id="KAK9750346.1"/>
    </source>
</evidence>
<feature type="domain" description="Cyclin-D1-binding protein 1-like N-terminal" evidence="8">
    <location>
        <begin position="43"/>
        <end position="185"/>
    </location>
</feature>